<evidence type="ECO:0000313" key="2">
    <source>
        <dbReference type="EMBL" id="EJF57439.1"/>
    </source>
</evidence>
<feature type="region of interest" description="Disordered" evidence="1">
    <location>
        <begin position="1"/>
        <end position="33"/>
    </location>
</feature>
<dbReference type="KEGG" id="dsq:DICSQDRAFT_149810"/>
<evidence type="ECO:0008006" key="4">
    <source>
        <dbReference type="Google" id="ProtNLM"/>
    </source>
</evidence>
<evidence type="ECO:0000256" key="1">
    <source>
        <dbReference type="SAM" id="MobiDB-lite"/>
    </source>
</evidence>
<organism evidence="2 3">
    <name type="scientific">Dichomitus squalens (strain LYAD-421)</name>
    <name type="common">Western red white-rot fungus</name>
    <dbReference type="NCBI Taxonomy" id="732165"/>
    <lineage>
        <taxon>Eukaryota</taxon>
        <taxon>Fungi</taxon>
        <taxon>Dikarya</taxon>
        <taxon>Basidiomycota</taxon>
        <taxon>Agaricomycotina</taxon>
        <taxon>Agaricomycetes</taxon>
        <taxon>Polyporales</taxon>
        <taxon>Polyporaceae</taxon>
        <taxon>Dichomitus</taxon>
    </lineage>
</organism>
<proteinExistence type="predicted"/>
<dbReference type="InterPro" id="IPR041078">
    <property type="entry name" value="Plavaka"/>
</dbReference>
<gene>
    <name evidence="2" type="ORF">DICSQDRAFT_149810</name>
</gene>
<dbReference type="OMA" id="IDARICC"/>
<dbReference type="GeneID" id="18836865"/>
<dbReference type="Proteomes" id="UP000053319">
    <property type="component" value="Unassembled WGS sequence"/>
</dbReference>
<dbReference type="HOGENOM" id="CLU_006344_4_3_1"/>
<dbReference type="AlphaFoldDB" id="R7SMN8"/>
<feature type="region of interest" description="Disordered" evidence="1">
    <location>
        <begin position="52"/>
        <end position="161"/>
    </location>
</feature>
<reference evidence="2 3" key="1">
    <citation type="journal article" date="2012" name="Science">
        <title>The Paleozoic origin of enzymatic lignin decomposition reconstructed from 31 fungal genomes.</title>
        <authorList>
            <person name="Floudas D."/>
            <person name="Binder M."/>
            <person name="Riley R."/>
            <person name="Barry K."/>
            <person name="Blanchette R.A."/>
            <person name="Henrissat B."/>
            <person name="Martinez A.T."/>
            <person name="Otillar R."/>
            <person name="Spatafora J.W."/>
            <person name="Yadav J.S."/>
            <person name="Aerts A."/>
            <person name="Benoit I."/>
            <person name="Boyd A."/>
            <person name="Carlson A."/>
            <person name="Copeland A."/>
            <person name="Coutinho P.M."/>
            <person name="de Vries R.P."/>
            <person name="Ferreira P."/>
            <person name="Findley K."/>
            <person name="Foster B."/>
            <person name="Gaskell J."/>
            <person name="Glotzer D."/>
            <person name="Gorecki P."/>
            <person name="Heitman J."/>
            <person name="Hesse C."/>
            <person name="Hori C."/>
            <person name="Igarashi K."/>
            <person name="Jurgens J.A."/>
            <person name="Kallen N."/>
            <person name="Kersten P."/>
            <person name="Kohler A."/>
            <person name="Kuees U."/>
            <person name="Kumar T.K.A."/>
            <person name="Kuo A."/>
            <person name="LaButti K."/>
            <person name="Larrondo L.F."/>
            <person name="Lindquist E."/>
            <person name="Ling A."/>
            <person name="Lombard V."/>
            <person name="Lucas S."/>
            <person name="Lundell T."/>
            <person name="Martin R."/>
            <person name="McLaughlin D.J."/>
            <person name="Morgenstern I."/>
            <person name="Morin E."/>
            <person name="Murat C."/>
            <person name="Nagy L.G."/>
            <person name="Nolan M."/>
            <person name="Ohm R.A."/>
            <person name="Patyshakuliyeva A."/>
            <person name="Rokas A."/>
            <person name="Ruiz-Duenas F.J."/>
            <person name="Sabat G."/>
            <person name="Salamov A."/>
            <person name="Samejima M."/>
            <person name="Schmutz J."/>
            <person name="Slot J.C."/>
            <person name="St John F."/>
            <person name="Stenlid J."/>
            <person name="Sun H."/>
            <person name="Sun S."/>
            <person name="Syed K."/>
            <person name="Tsang A."/>
            <person name="Wiebenga A."/>
            <person name="Young D."/>
            <person name="Pisabarro A."/>
            <person name="Eastwood D.C."/>
            <person name="Martin F."/>
            <person name="Cullen D."/>
            <person name="Grigoriev I.V."/>
            <person name="Hibbett D.S."/>
        </authorList>
    </citation>
    <scope>NUCLEOTIDE SEQUENCE [LARGE SCALE GENOMIC DNA]</scope>
    <source>
        <strain evidence="2 3">LYAD-421 SS1</strain>
    </source>
</reference>
<feature type="compositionally biased region" description="Pro residues" evidence="1">
    <location>
        <begin position="98"/>
        <end position="114"/>
    </location>
</feature>
<evidence type="ECO:0000313" key="3">
    <source>
        <dbReference type="Proteomes" id="UP000053319"/>
    </source>
</evidence>
<dbReference type="Pfam" id="PF18759">
    <property type="entry name" value="Plavaka"/>
    <property type="match status" value="2"/>
</dbReference>
<dbReference type="RefSeq" id="XP_007369848.1">
    <property type="nucleotide sequence ID" value="XM_007369786.1"/>
</dbReference>
<feature type="compositionally biased region" description="Acidic residues" evidence="1">
    <location>
        <begin position="78"/>
        <end position="91"/>
    </location>
</feature>
<accession>R7SMN8</accession>
<feature type="compositionally biased region" description="Low complexity" evidence="1">
    <location>
        <begin position="8"/>
        <end position="18"/>
    </location>
</feature>
<dbReference type="EMBL" id="JH719451">
    <property type="protein sequence ID" value="EJF57439.1"/>
    <property type="molecule type" value="Genomic_DNA"/>
</dbReference>
<sequence length="944" mass="106476">MDPDKLISSSSQSPSGSPTHANVNSEQACEEFEPPAAQFEGDFFGTCADYTAADFPGFGDGDSVNAPLNAGPFPDVTEVSDNEEDGDEEVVGLDTLFPAPPQSPPLAPSRPPEPMHVDTPPTPAQSQSHSKPPSPTVEYLPKDEEDPQAHASPGGVEPNSHERLCEAPANICYFRGKAGAPVSEPRVRTSGYWKYGERVCGSQENMFAPFALETDWAVGRWANMHDISSSALTELLTIKGLVDKLGLSFRNAKQLHDIFDENLPSRRPTFKYHEAHVMGESFEMYARDIMECIKALYGDPEHVRYLCFAPERHYAGTDRKIRLYHDMHTGQWWWSIQLTIGNLPKSICQKPGRQGQILLAYLPTSRLEHIGNKAARRRVLANLFHACMTKLLEPLKAAGAHGTIMTSGDGVARRCHPILAAYVGDYPEQCLVTCTYNGDCPICTCPHDELGDFPLSHLYRDMKASLAAIKSLDSPMFVQACNDANIKPVQHPFWEDLPFTDIFRSVTADVLHQVYQGVFKHLLSWLKDACGAAEIDARICCLPYNHSIRNFYKGITGLSRVTGAEHRQISHFLLSTVVDMDLPRKHADRLVCTTCSLLHFAFLAQYPVHDDTSLKALEKCLYEFHKSRDVFIDLDICSGFNIPKLHALLHYVRCIKLYGTTDNYNTETSERLHIDFAKDAYRATNHRDEFPQMTKWLECREKVLHHDSYPPDLACTLHVKMTQHPIRKSVSLQELTSPTGYHAKHIGPAICHFVVQFRHPTLSSYQLESRISETLIPFNHLPVYHRIKFWNEHIFGQETRDSIHVHPRHDHSERAVGTDANVVDLRVGQIRVVFTLPDATLDYYFPGVPPEQRPPRHLAYIEWFSKFSASPERNSGFYKVSRSYKDGERLVSVVPVGLIQRSVHLTPKWNGPVPSDWTSENVLDKCSVFYVNTDKDLSTLFNVY</sequence>
<dbReference type="OrthoDB" id="2576233at2759"/>
<name>R7SMN8_DICSQ</name>
<protein>
    <recommendedName>
        <fullName evidence="4">Zn-finger domain-containing protein</fullName>
    </recommendedName>
</protein>